<geneLocation type="plasmid" evidence="5 7">
    <name>pBEU9E1</name>
</geneLocation>
<evidence type="ECO:0000259" key="4">
    <source>
        <dbReference type="Pfam" id="PF22381"/>
    </source>
</evidence>
<dbReference type="GO" id="GO:0003677">
    <property type="term" value="F:DNA binding"/>
    <property type="evidence" value="ECO:0007669"/>
    <property type="project" value="UniProtKB-KW"/>
</dbReference>
<dbReference type="Pfam" id="PF22381">
    <property type="entry name" value="Staph_reg_Sar_Rot"/>
    <property type="match status" value="1"/>
</dbReference>
<dbReference type="InterPro" id="IPR055166">
    <property type="entry name" value="Transc_reg_Sar_Rot_HTH"/>
</dbReference>
<dbReference type="GeneID" id="65558665"/>
<evidence type="ECO:0000256" key="3">
    <source>
        <dbReference type="ARBA" id="ARBA00023163"/>
    </source>
</evidence>
<protein>
    <recommendedName>
        <fullName evidence="4">Transcriptional regulator SarA/SarZ/Rot-like helix-turn-helix domain-containing protein</fullName>
    </recommendedName>
</protein>
<feature type="domain" description="Transcriptional regulator SarA/SarZ/Rot-like helix-turn-helix" evidence="4">
    <location>
        <begin position="11"/>
        <end position="80"/>
    </location>
</feature>
<evidence type="ECO:0000313" key="7">
    <source>
        <dbReference type="Proteomes" id="UP000693941"/>
    </source>
</evidence>
<keyword evidence="2" id="KW-0238">DNA-binding</keyword>
<reference evidence="6" key="1">
    <citation type="journal article" date="2021" name="Environ. Microbiol.">
        <title>New insights into the diversity and evolution of the archaeal mobilome from three complete genomes of Saccharolobus shibatae.</title>
        <authorList>
            <person name="Medvedeva S."/>
            <person name="Brandt D."/>
            <person name="Cvirkaite-Krupovic V."/>
            <person name="Liu Y."/>
            <person name="Severinov K."/>
            <person name="Ishino S."/>
            <person name="Ishino Y."/>
            <person name="Prangishvili D."/>
            <person name="Kalinowski J."/>
            <person name="Krupovic M."/>
        </authorList>
    </citation>
    <scope>NUCLEOTIDE SEQUENCE</scope>
    <source>
        <strain evidence="6">BEU9</strain>
        <plasmid evidence="5">pBEU9E1</plasmid>
    </source>
</reference>
<dbReference type="AlphaFoldDB" id="A0A8F5BSD0"/>
<keyword evidence="1" id="KW-0805">Transcription regulation</keyword>
<dbReference type="EMBL" id="CP077714">
    <property type="protein sequence ID" value="QXJ30358.1"/>
    <property type="molecule type" value="Genomic_DNA"/>
</dbReference>
<dbReference type="Proteomes" id="UP000693941">
    <property type="component" value="Plasmid pBEU9E1"/>
</dbReference>
<organism evidence="6 7">
    <name type="scientific">Saccharolobus shibatae</name>
    <dbReference type="NCBI Taxonomy" id="2286"/>
    <lineage>
        <taxon>Archaea</taxon>
        <taxon>Thermoproteota</taxon>
        <taxon>Thermoprotei</taxon>
        <taxon>Sulfolobales</taxon>
        <taxon>Sulfolobaceae</taxon>
        <taxon>Saccharolobus</taxon>
    </lineage>
</organism>
<name>A0A8F5BSD0_9CREN</name>
<gene>
    <name evidence="6" type="ORF">J5U21_00100</name>
    <name evidence="5" type="ORF">J5U21_p0100</name>
</gene>
<sequence>MKENYRVLSETEQYILLYLISVKEGVAVKEIYEEMKLSPNAVTLAVNKLINEGILIEKREEVFPRRRLVYLSEKGKKIAQLLLQVQEIMKGNQ</sequence>
<proteinExistence type="predicted"/>
<dbReference type="Proteomes" id="UP000693941">
    <property type="component" value="Chromosome"/>
</dbReference>
<evidence type="ECO:0000313" key="5">
    <source>
        <dbReference type="EMBL" id="QXJ30358.1"/>
    </source>
</evidence>
<keyword evidence="3" id="KW-0804">Transcription</keyword>
<evidence type="ECO:0000256" key="2">
    <source>
        <dbReference type="ARBA" id="ARBA00023125"/>
    </source>
</evidence>
<dbReference type="EMBL" id="CP077715">
    <property type="protein sequence ID" value="QXJ30460.1"/>
    <property type="molecule type" value="Genomic_DNA"/>
</dbReference>
<keyword evidence="5" id="KW-0614">Plasmid</keyword>
<accession>A0A8F5BSD0</accession>
<evidence type="ECO:0000256" key="1">
    <source>
        <dbReference type="ARBA" id="ARBA00023015"/>
    </source>
</evidence>
<evidence type="ECO:0000313" key="6">
    <source>
        <dbReference type="EMBL" id="QXJ30460.1"/>
    </source>
</evidence>
<dbReference type="RefSeq" id="WP_218260342.1">
    <property type="nucleotide sequence ID" value="NZ_CP077714.1"/>
</dbReference>